<reference evidence="2" key="1">
    <citation type="journal article" date="2013" name="PLoS ONE">
        <title>The Plastid Genome of the Red Macroalga Grateloupia taiwanensis (Halymeniaceae).</title>
        <authorList>
            <person name="Depriest M.S."/>
            <person name="Bhattacharya D."/>
            <person name="Lopez-Bautista J.M."/>
        </authorList>
    </citation>
    <scope>NUCLEOTIDE SEQUENCE</scope>
</reference>
<reference evidence="2" key="2">
    <citation type="submission" date="2013-04" db="EMBL/GenBank/DDBJ databases">
        <authorList>
            <person name="DePriest M.S.Jr."/>
            <person name="Bhattacharya D."/>
            <person name="Lopez-Bautista J.M."/>
        </authorList>
    </citation>
    <scope>NUCLEOTIDE SEQUENCE</scope>
</reference>
<keyword evidence="1" id="KW-0472">Membrane</keyword>
<dbReference type="RefSeq" id="YP_008144770.1">
    <property type="nucleotide sequence ID" value="NC_021618.1"/>
</dbReference>
<dbReference type="EMBL" id="KC894740">
    <property type="protein sequence ID" value="AGO19806.1"/>
    <property type="molecule type" value="Genomic_DNA"/>
</dbReference>
<name>R9XYQ4_9FLOR</name>
<feature type="transmembrane region" description="Helical" evidence="1">
    <location>
        <begin position="12"/>
        <end position="36"/>
    </location>
</feature>
<geneLocation type="plastid" evidence="2"/>
<keyword evidence="1" id="KW-1133">Transmembrane helix</keyword>
<protein>
    <submittedName>
        <fullName evidence="2">Uncharacterized protein</fullName>
    </submittedName>
</protein>
<evidence type="ECO:0000256" key="1">
    <source>
        <dbReference type="SAM" id="Phobius"/>
    </source>
</evidence>
<proteinExistence type="predicted"/>
<dbReference type="AlphaFoldDB" id="R9XYQ4"/>
<sequence>MDCKISASLTMSLFLSLFNFLVKVTVTIGSIVLLLIM</sequence>
<gene>
    <name evidence="2" type="primary">orf34</name>
</gene>
<evidence type="ECO:0000313" key="2">
    <source>
        <dbReference type="EMBL" id="AGO19806.1"/>
    </source>
</evidence>
<keyword evidence="2" id="KW-0934">Plastid</keyword>
<keyword evidence="1" id="KW-0812">Transmembrane</keyword>
<dbReference type="GeneID" id="16017071"/>
<accession>R9XYQ4</accession>
<organism evidence="2">
    <name type="scientific">Phyllymenia taiwanensis</name>
    <dbReference type="NCBI Taxonomy" id="1260292"/>
    <lineage>
        <taxon>Eukaryota</taxon>
        <taxon>Rhodophyta</taxon>
        <taxon>Florideophyceae</taxon>
        <taxon>Rhodymeniophycidae</taxon>
        <taxon>Halymeniales</taxon>
        <taxon>Halymeniaceae</taxon>
        <taxon>Phyllymenia</taxon>
    </lineage>
</organism>